<accession>A0A3E5BIN7</accession>
<name>A0A3E5BIN7_9BACE</name>
<evidence type="ECO:0000313" key="1">
    <source>
        <dbReference type="EMBL" id="RGN37471.1"/>
    </source>
</evidence>
<protein>
    <submittedName>
        <fullName evidence="1">Uncharacterized protein</fullName>
    </submittedName>
</protein>
<dbReference type="Proteomes" id="UP000260983">
    <property type="component" value="Unassembled WGS sequence"/>
</dbReference>
<dbReference type="RefSeq" id="WP_117723885.1">
    <property type="nucleotide sequence ID" value="NZ_QSUL01000004.1"/>
</dbReference>
<evidence type="ECO:0000313" key="2">
    <source>
        <dbReference type="Proteomes" id="UP000260983"/>
    </source>
</evidence>
<comment type="caution">
    <text evidence="1">The sequence shown here is derived from an EMBL/GenBank/DDBJ whole genome shotgun (WGS) entry which is preliminary data.</text>
</comment>
<dbReference type="EMBL" id="QSUL01000004">
    <property type="protein sequence ID" value="RGN37471.1"/>
    <property type="molecule type" value="Genomic_DNA"/>
</dbReference>
<dbReference type="AlphaFoldDB" id="A0A3E5BIN7"/>
<organism evidence="1 2">
    <name type="scientific">Bacteroides oleiciplenus</name>
    <dbReference type="NCBI Taxonomy" id="626931"/>
    <lineage>
        <taxon>Bacteria</taxon>
        <taxon>Pseudomonadati</taxon>
        <taxon>Bacteroidota</taxon>
        <taxon>Bacteroidia</taxon>
        <taxon>Bacteroidales</taxon>
        <taxon>Bacteroidaceae</taxon>
        <taxon>Bacteroides</taxon>
    </lineage>
</organism>
<proteinExistence type="predicted"/>
<gene>
    <name evidence="1" type="ORF">DXB65_08225</name>
</gene>
<reference evidence="1 2" key="1">
    <citation type="submission" date="2018-08" db="EMBL/GenBank/DDBJ databases">
        <title>A genome reference for cultivated species of the human gut microbiota.</title>
        <authorList>
            <person name="Zou Y."/>
            <person name="Xue W."/>
            <person name="Luo G."/>
        </authorList>
    </citation>
    <scope>NUCLEOTIDE SEQUENCE [LARGE SCALE GENOMIC DNA]</scope>
    <source>
        <strain evidence="1 2">OM05-15BH</strain>
    </source>
</reference>
<sequence length="155" mass="17785">MEILESLLTINGKDIYKEYRAFLAEDKSGGHDNYNALLQVPAMKAYTTVTFREQNGENLPDSLPAPHYEARDVTLQFGILADTPAEWYTHYIAFIDFLKSGWLVFALPELGTQYRMYFKSAASHDMSSPLTVEDKVYGKMKLKFREPNPYQSIDL</sequence>